<evidence type="ECO:0000256" key="7">
    <source>
        <dbReference type="ARBA" id="ARBA00022692"/>
    </source>
</evidence>
<protein>
    <recommendedName>
        <fullName evidence="17">Probable peptidoglycan glycosyltransferase FtsW</fullName>
        <ecNumber evidence="19">2.4.99.28</ecNumber>
    </recommendedName>
    <alternativeName>
        <fullName evidence="18">Cell division protein FtsW</fullName>
    </alternativeName>
    <alternativeName>
        <fullName evidence="15">Cell wall polymerase</fullName>
    </alternativeName>
    <alternativeName>
        <fullName evidence="14">Peptidoglycan polymerase</fullName>
    </alternativeName>
</protein>
<dbReference type="EC" id="2.4.99.28" evidence="19"/>
<dbReference type="GO" id="GO:0009252">
    <property type="term" value="P:peptidoglycan biosynthetic process"/>
    <property type="evidence" value="ECO:0007669"/>
    <property type="project" value="UniProtKB-KW"/>
</dbReference>
<keyword evidence="12" id="KW-0131">Cell cycle</keyword>
<dbReference type="GO" id="GO:0008955">
    <property type="term" value="F:peptidoglycan glycosyltransferase activity"/>
    <property type="evidence" value="ECO:0007669"/>
    <property type="project" value="UniProtKB-EC"/>
</dbReference>
<feature type="transmembrane region" description="Helical" evidence="21">
    <location>
        <begin position="148"/>
        <end position="167"/>
    </location>
</feature>
<keyword evidence="3" id="KW-1003">Cell membrane</keyword>
<dbReference type="GO" id="GO:0015648">
    <property type="term" value="F:lipid-linked peptidoglycan transporter activity"/>
    <property type="evidence" value="ECO:0007669"/>
    <property type="project" value="TreeGrafter"/>
</dbReference>
<evidence type="ECO:0000256" key="20">
    <source>
        <dbReference type="ARBA" id="ARBA00049902"/>
    </source>
</evidence>
<keyword evidence="10 21" id="KW-1133">Transmembrane helix</keyword>
<accession>A0A516H335</accession>
<evidence type="ECO:0000256" key="3">
    <source>
        <dbReference type="ARBA" id="ARBA00022475"/>
    </source>
</evidence>
<dbReference type="GO" id="GO:0008360">
    <property type="term" value="P:regulation of cell shape"/>
    <property type="evidence" value="ECO:0007669"/>
    <property type="project" value="UniProtKB-KW"/>
</dbReference>
<feature type="transmembrane region" description="Helical" evidence="21">
    <location>
        <begin position="305"/>
        <end position="330"/>
    </location>
</feature>
<dbReference type="Proteomes" id="UP000317496">
    <property type="component" value="Chromosome"/>
</dbReference>
<dbReference type="NCBIfam" id="TIGR02614">
    <property type="entry name" value="ftsW"/>
    <property type="match status" value="1"/>
</dbReference>
<comment type="subcellular location">
    <subcellularLocation>
        <location evidence="1">Cell membrane</location>
        <topology evidence="1">Multi-pass membrane protein</topology>
    </subcellularLocation>
</comment>
<evidence type="ECO:0000256" key="19">
    <source>
        <dbReference type="ARBA" id="ARBA00044770"/>
    </source>
</evidence>
<evidence type="ECO:0000256" key="21">
    <source>
        <dbReference type="SAM" id="Phobius"/>
    </source>
</evidence>
<evidence type="ECO:0000313" key="23">
    <source>
        <dbReference type="Proteomes" id="UP000317496"/>
    </source>
</evidence>
<dbReference type="InterPro" id="IPR001182">
    <property type="entry name" value="FtsW/RodA"/>
</dbReference>
<dbReference type="GO" id="GO:0051301">
    <property type="term" value="P:cell division"/>
    <property type="evidence" value="ECO:0007669"/>
    <property type="project" value="UniProtKB-KW"/>
</dbReference>
<feature type="transmembrane region" description="Helical" evidence="21">
    <location>
        <begin position="61"/>
        <end position="79"/>
    </location>
</feature>
<evidence type="ECO:0000256" key="15">
    <source>
        <dbReference type="ARBA" id="ARBA00033270"/>
    </source>
</evidence>
<dbReference type="InterPro" id="IPR013437">
    <property type="entry name" value="FtsW"/>
</dbReference>
<feature type="transmembrane region" description="Helical" evidence="21">
    <location>
        <begin position="342"/>
        <end position="364"/>
    </location>
</feature>
<evidence type="ECO:0000256" key="14">
    <source>
        <dbReference type="ARBA" id="ARBA00032370"/>
    </source>
</evidence>
<name>A0A516H335_9PROT</name>
<evidence type="ECO:0000313" key="22">
    <source>
        <dbReference type="EMBL" id="QDO98184.1"/>
    </source>
</evidence>
<evidence type="ECO:0000256" key="12">
    <source>
        <dbReference type="ARBA" id="ARBA00023306"/>
    </source>
</evidence>
<keyword evidence="23" id="KW-1185">Reference proteome</keyword>
<dbReference type="GO" id="GO:0071555">
    <property type="term" value="P:cell wall organization"/>
    <property type="evidence" value="ECO:0007669"/>
    <property type="project" value="UniProtKB-KW"/>
</dbReference>
<keyword evidence="4" id="KW-0132">Cell division</keyword>
<keyword evidence="8" id="KW-0133">Cell shape</keyword>
<dbReference type="Pfam" id="PF01098">
    <property type="entry name" value="FTSW_RODA_SPOVE"/>
    <property type="match status" value="1"/>
</dbReference>
<feature type="transmembrane region" description="Helical" evidence="21">
    <location>
        <begin position="179"/>
        <end position="212"/>
    </location>
</feature>
<evidence type="ECO:0000256" key="10">
    <source>
        <dbReference type="ARBA" id="ARBA00022989"/>
    </source>
</evidence>
<keyword evidence="7 21" id="KW-0812">Transmembrane</keyword>
<gene>
    <name evidence="22" type="primary">ftsW</name>
    <name evidence="22" type="ORF">FNB15_13300</name>
</gene>
<dbReference type="GO" id="GO:0032153">
    <property type="term" value="C:cell division site"/>
    <property type="evidence" value="ECO:0007669"/>
    <property type="project" value="TreeGrafter"/>
</dbReference>
<proteinExistence type="inferred from homology"/>
<dbReference type="PANTHER" id="PTHR30474">
    <property type="entry name" value="CELL CYCLE PROTEIN"/>
    <property type="match status" value="1"/>
</dbReference>
<dbReference type="GO" id="GO:0005886">
    <property type="term" value="C:plasma membrane"/>
    <property type="evidence" value="ECO:0007669"/>
    <property type="project" value="UniProtKB-SubCell"/>
</dbReference>
<evidence type="ECO:0000256" key="9">
    <source>
        <dbReference type="ARBA" id="ARBA00022984"/>
    </source>
</evidence>
<dbReference type="AlphaFoldDB" id="A0A516H335"/>
<keyword evidence="11 21" id="KW-0472">Membrane</keyword>
<comment type="pathway">
    <text evidence="2">Cell wall biogenesis; peptidoglycan biosynthesis.</text>
</comment>
<dbReference type="RefSeq" id="WP_144069165.1">
    <property type="nucleotide sequence ID" value="NZ_CP041636.1"/>
</dbReference>
<evidence type="ECO:0000256" key="18">
    <source>
        <dbReference type="ARBA" id="ARBA00041418"/>
    </source>
</evidence>
<evidence type="ECO:0000256" key="5">
    <source>
        <dbReference type="ARBA" id="ARBA00022676"/>
    </source>
</evidence>
<keyword evidence="9" id="KW-0573">Peptidoglycan synthesis</keyword>
<feature type="transmembrane region" description="Helical" evidence="21">
    <location>
        <begin position="85"/>
        <end position="105"/>
    </location>
</feature>
<reference evidence="22 23" key="1">
    <citation type="submission" date="2019-07" db="EMBL/GenBank/DDBJ databases">
        <title>Genome sequencing for Ferrovibrio sp. K5.</title>
        <authorList>
            <person name="Park S.-J."/>
        </authorList>
    </citation>
    <scope>NUCLEOTIDE SEQUENCE [LARGE SCALE GENOMIC DNA]</scope>
    <source>
        <strain evidence="22 23">K5</strain>
    </source>
</reference>
<feature type="transmembrane region" description="Helical" evidence="21">
    <location>
        <begin position="276"/>
        <end position="293"/>
    </location>
</feature>
<evidence type="ECO:0000256" key="13">
    <source>
        <dbReference type="ARBA" id="ARBA00023316"/>
    </source>
</evidence>
<keyword evidence="13" id="KW-0961">Cell wall biogenesis/degradation</keyword>
<feature type="transmembrane region" description="Helical" evidence="21">
    <location>
        <begin position="22"/>
        <end position="41"/>
    </location>
</feature>
<evidence type="ECO:0000256" key="8">
    <source>
        <dbReference type="ARBA" id="ARBA00022960"/>
    </source>
</evidence>
<dbReference type="KEGG" id="fer:FNB15_13300"/>
<sequence length="374" mass="40055">MITFSRTDTSILGRWWWTVDRWLLVAIAVLIAVGTVLTLAASPAVANRIGLANFHFVQRQMVFLVPALLIMVATSLLDPVGIRRVAMVVFAGALVGMCLTFVMGVEVKGAHRWINFGGLSLQPSEFVKPAFAVVAAWLFAEWRKGTGFPGWAISTALVGLVVGVLLLQPDLGMAVVVTAVWMAQFFIAGLPIVLVLALGALGVAGIFGAYLIFPHVASRIDRFLDPAAKENYQIERAMEAFAAGGVWGRGPGEGAVKSVLPDAHTDFIFAVAGEEFGLFACLFIVGIFAFIVLRCFSRLMTENNLFVLLAAAGLTTQFGLQAIINIGVNLHLLPTKGMTLPFISYGGSSLLALAFAMGMLLALTRWRPESGGAR</sequence>
<evidence type="ECO:0000256" key="4">
    <source>
        <dbReference type="ARBA" id="ARBA00022618"/>
    </source>
</evidence>
<dbReference type="PANTHER" id="PTHR30474:SF2">
    <property type="entry name" value="PEPTIDOGLYCAN GLYCOSYLTRANSFERASE FTSW-RELATED"/>
    <property type="match status" value="1"/>
</dbReference>
<dbReference type="OrthoDB" id="9768187at2"/>
<evidence type="ECO:0000256" key="11">
    <source>
        <dbReference type="ARBA" id="ARBA00023136"/>
    </source>
</evidence>
<organism evidence="22 23">
    <name type="scientific">Ferrovibrio terrae</name>
    <dbReference type="NCBI Taxonomy" id="2594003"/>
    <lineage>
        <taxon>Bacteria</taxon>
        <taxon>Pseudomonadati</taxon>
        <taxon>Pseudomonadota</taxon>
        <taxon>Alphaproteobacteria</taxon>
        <taxon>Rhodospirillales</taxon>
        <taxon>Rhodospirillaceae</taxon>
        <taxon>Ferrovibrio</taxon>
    </lineage>
</organism>
<comment type="similarity">
    <text evidence="16">Belongs to the SEDS family. FtsW subfamily.</text>
</comment>
<evidence type="ECO:0000256" key="16">
    <source>
        <dbReference type="ARBA" id="ARBA00038053"/>
    </source>
</evidence>
<dbReference type="EMBL" id="CP041636">
    <property type="protein sequence ID" value="QDO98184.1"/>
    <property type="molecule type" value="Genomic_DNA"/>
</dbReference>
<evidence type="ECO:0000256" key="6">
    <source>
        <dbReference type="ARBA" id="ARBA00022679"/>
    </source>
</evidence>
<evidence type="ECO:0000256" key="1">
    <source>
        <dbReference type="ARBA" id="ARBA00004651"/>
    </source>
</evidence>
<comment type="catalytic activity">
    <reaction evidence="20">
        <text>[GlcNAc-(1-&gt;4)-Mur2Ac(oyl-L-Ala-gamma-D-Glu-L-Lys-D-Ala-D-Ala)](n)-di-trans,octa-cis-undecaprenyl diphosphate + beta-D-GlcNAc-(1-&gt;4)-Mur2Ac(oyl-L-Ala-gamma-D-Glu-L-Lys-D-Ala-D-Ala)-di-trans,octa-cis-undecaprenyl diphosphate = [GlcNAc-(1-&gt;4)-Mur2Ac(oyl-L-Ala-gamma-D-Glu-L-Lys-D-Ala-D-Ala)](n+1)-di-trans,octa-cis-undecaprenyl diphosphate + di-trans,octa-cis-undecaprenyl diphosphate + H(+)</text>
        <dbReference type="Rhea" id="RHEA:23708"/>
        <dbReference type="Rhea" id="RHEA-COMP:9602"/>
        <dbReference type="Rhea" id="RHEA-COMP:9603"/>
        <dbReference type="ChEBI" id="CHEBI:15378"/>
        <dbReference type="ChEBI" id="CHEBI:58405"/>
        <dbReference type="ChEBI" id="CHEBI:60033"/>
        <dbReference type="ChEBI" id="CHEBI:78435"/>
        <dbReference type="EC" id="2.4.99.28"/>
    </reaction>
</comment>
<keyword evidence="5" id="KW-0328">Glycosyltransferase</keyword>
<evidence type="ECO:0000256" key="2">
    <source>
        <dbReference type="ARBA" id="ARBA00004752"/>
    </source>
</evidence>
<keyword evidence="6" id="KW-0808">Transferase</keyword>
<evidence type="ECO:0000256" key="17">
    <source>
        <dbReference type="ARBA" id="ARBA00041185"/>
    </source>
</evidence>